<dbReference type="GO" id="GO:0016787">
    <property type="term" value="F:hydrolase activity"/>
    <property type="evidence" value="ECO:0007669"/>
    <property type="project" value="UniProtKB-KW"/>
</dbReference>
<dbReference type="PROSITE" id="PS51084">
    <property type="entry name" value="HIT_2"/>
    <property type="match status" value="1"/>
</dbReference>
<keyword evidence="3" id="KW-0378">Hydrolase</keyword>
<dbReference type="PANTHER" id="PTHR42997">
    <property type="entry name" value="HIT FAMILY HYDROLASE"/>
    <property type="match status" value="1"/>
</dbReference>
<dbReference type="InterPro" id="IPR011146">
    <property type="entry name" value="HIT-like"/>
</dbReference>
<dbReference type="InterPro" id="IPR036265">
    <property type="entry name" value="HIT-like_sf"/>
</dbReference>
<name>A0A1N6VYC0_9RHOO</name>
<feature type="domain" description="HIT" evidence="2">
    <location>
        <begin position="2"/>
        <end position="103"/>
    </location>
</feature>
<evidence type="ECO:0000313" key="4">
    <source>
        <dbReference type="Proteomes" id="UP000186819"/>
    </source>
</evidence>
<sequence>MSDCPLCPAANETLVWRDGSCRVILVDEPGYPGFCRVVWNHHVAEMTDLNGGEQRHLLNVVLATEAALRQLMRPDKINLASLGNMVPHLHWHVIPRFADDAHFPQSVWSAPQRTGAQRAAPPVETLATTLVAMLTEQTAG</sequence>
<feature type="short sequence motif" description="Histidine triad motif" evidence="1">
    <location>
        <begin position="88"/>
        <end position="92"/>
    </location>
</feature>
<dbReference type="InterPro" id="IPR052908">
    <property type="entry name" value="AP-4-A_phosphorylase"/>
</dbReference>
<dbReference type="RefSeq" id="WP_076602355.1">
    <property type="nucleotide sequence ID" value="NZ_FTMD01000007.1"/>
</dbReference>
<dbReference type="EMBL" id="FTMD01000007">
    <property type="protein sequence ID" value="SIQ82820.1"/>
    <property type="molecule type" value="Genomic_DNA"/>
</dbReference>
<gene>
    <name evidence="3" type="ORF">SAMN05421829_10763</name>
</gene>
<dbReference type="PIRSF" id="PIRSF000714">
    <property type="entry name" value="HIT"/>
    <property type="match status" value="1"/>
</dbReference>
<evidence type="ECO:0000259" key="2">
    <source>
        <dbReference type="PROSITE" id="PS51084"/>
    </source>
</evidence>
<keyword evidence="4" id="KW-1185">Reference proteome</keyword>
<proteinExistence type="predicted"/>
<dbReference type="SUPFAM" id="SSF54197">
    <property type="entry name" value="HIT-like"/>
    <property type="match status" value="1"/>
</dbReference>
<evidence type="ECO:0000313" key="3">
    <source>
        <dbReference type="EMBL" id="SIQ82820.1"/>
    </source>
</evidence>
<dbReference type="PANTHER" id="PTHR42997:SF1">
    <property type="entry name" value="AP-4-A PHOSPHORYLASE"/>
    <property type="match status" value="1"/>
</dbReference>
<dbReference type="AlphaFoldDB" id="A0A1N6VYC0"/>
<organism evidence="3 4">
    <name type="scientific">Aromatoleum tolulyticum</name>
    <dbReference type="NCBI Taxonomy" id="34027"/>
    <lineage>
        <taxon>Bacteria</taxon>
        <taxon>Pseudomonadati</taxon>
        <taxon>Pseudomonadota</taxon>
        <taxon>Betaproteobacteria</taxon>
        <taxon>Rhodocyclales</taxon>
        <taxon>Rhodocyclaceae</taxon>
        <taxon>Aromatoleum</taxon>
    </lineage>
</organism>
<accession>A0A1N6VYC0</accession>
<dbReference type="OrthoDB" id="9799145at2"/>
<dbReference type="Pfam" id="PF01230">
    <property type="entry name" value="HIT"/>
    <property type="match status" value="1"/>
</dbReference>
<dbReference type="STRING" id="34027.SAMN05421829_10763"/>
<protein>
    <submittedName>
        <fullName evidence="3">Diadenosine tetraphosphate (Ap4A) hydrolase</fullName>
    </submittedName>
</protein>
<reference evidence="4" key="1">
    <citation type="submission" date="2017-01" db="EMBL/GenBank/DDBJ databases">
        <authorList>
            <person name="Varghese N."/>
            <person name="Submissions S."/>
        </authorList>
    </citation>
    <scope>NUCLEOTIDE SEQUENCE [LARGE SCALE GENOMIC DNA]</scope>
    <source>
        <strain evidence="4">ATCC 51758</strain>
    </source>
</reference>
<dbReference type="InterPro" id="IPR026026">
    <property type="entry name" value="HIT_Hint"/>
</dbReference>
<dbReference type="Gene3D" id="3.30.428.10">
    <property type="entry name" value="HIT-like"/>
    <property type="match status" value="1"/>
</dbReference>
<dbReference type="Proteomes" id="UP000186819">
    <property type="component" value="Unassembled WGS sequence"/>
</dbReference>
<evidence type="ECO:0000256" key="1">
    <source>
        <dbReference type="PROSITE-ProRule" id="PRU00464"/>
    </source>
</evidence>